<feature type="transmembrane region" description="Helical" evidence="1">
    <location>
        <begin position="134"/>
        <end position="153"/>
    </location>
</feature>
<feature type="transmembrane region" description="Helical" evidence="1">
    <location>
        <begin position="418"/>
        <end position="438"/>
    </location>
</feature>
<feature type="transmembrane region" description="Helical" evidence="1">
    <location>
        <begin position="345"/>
        <end position="365"/>
    </location>
</feature>
<proteinExistence type="predicted"/>
<keyword evidence="1" id="KW-0812">Transmembrane</keyword>
<feature type="transmembrane region" description="Helical" evidence="1">
    <location>
        <begin position="260"/>
        <end position="281"/>
    </location>
</feature>
<feature type="transmembrane region" description="Helical" evidence="1">
    <location>
        <begin position="234"/>
        <end position="254"/>
    </location>
</feature>
<feature type="transmembrane region" description="Helical" evidence="1">
    <location>
        <begin position="507"/>
        <end position="528"/>
    </location>
</feature>
<gene>
    <name evidence="2" type="ORF">J2X12_000417</name>
</gene>
<feature type="transmembrane region" description="Helical" evidence="1">
    <location>
        <begin position="81"/>
        <end position="104"/>
    </location>
</feature>
<dbReference type="GeneID" id="97420965"/>
<feature type="transmembrane region" description="Helical" evidence="1">
    <location>
        <begin position="386"/>
        <end position="406"/>
    </location>
</feature>
<evidence type="ECO:0000313" key="3">
    <source>
        <dbReference type="Proteomes" id="UP001262032"/>
    </source>
</evidence>
<comment type="caution">
    <text evidence="2">The sequence shown here is derived from an EMBL/GenBank/DDBJ whole genome shotgun (WGS) entry which is preliminary data.</text>
</comment>
<organism evidence="2 3">
    <name type="scientific">Pseudarthrobacter oxydans</name>
    <name type="common">Arthrobacter oxydans</name>
    <dbReference type="NCBI Taxonomy" id="1671"/>
    <lineage>
        <taxon>Bacteria</taxon>
        <taxon>Bacillati</taxon>
        <taxon>Actinomycetota</taxon>
        <taxon>Actinomycetes</taxon>
        <taxon>Micrococcales</taxon>
        <taxon>Micrococcaceae</taxon>
        <taxon>Pseudarthrobacter</taxon>
    </lineage>
</organism>
<sequence>MPFTDAALFSNVPPMAVVWPFLLAAGSYLLLRWVIWGPGSGSAATASQHALWVGVMGWLASSLQPAGNAGILHVNPDSQPLISNSAIVPALAWPVLGCLAVHAIGQLSYPGPRLPRRQADLEVRRVRDFLPRPLAWTVLAVFAGTALQIGWMATLPGYDPVPYSSRPDPVHTYVTYGGDGRVPGIELASYLGPALLVLAVGTWLVLVLITRRRRLEALDTGENNLLRTIAMNRLLRTVATIASGLAAIAGNHAARPDPSLVAGGWINAAGAVNLAILLAMWRWAPPRLPAVQADRSGLKPREPAAASHPAARLSMSLGAALGLAAFVPVLVAMVIPAAVTGHPALVVAMAAAPVLLVTAAGELLIQRNYGTPQAPREWPRQPVSPALLTTGIAALTVLAAAVVVTASVQPELGILPTWAPTLWACAAVALLAVVPLAAAKGRKGIPTAVPGLDAALRAITVHRVVRTLAACFTVQAGVLMLSAGRDIRRGLDLEPASWAWAWDADPFTGVLLCTAGIVIAVIPVRSFARTPASGRNPAREPAT</sequence>
<dbReference type="RefSeq" id="WP_310109079.1">
    <property type="nucleotide sequence ID" value="NZ_JAVDTN010000001.1"/>
</dbReference>
<keyword evidence="1" id="KW-0472">Membrane</keyword>
<keyword evidence="1" id="KW-1133">Transmembrane helix</keyword>
<evidence type="ECO:0000313" key="2">
    <source>
        <dbReference type="EMBL" id="MDR7162416.1"/>
    </source>
</evidence>
<reference evidence="2" key="1">
    <citation type="submission" date="2023-07" db="EMBL/GenBank/DDBJ databases">
        <title>Sorghum-associated microbial communities from plants grown in Nebraska, USA.</title>
        <authorList>
            <person name="Schachtman D."/>
        </authorList>
    </citation>
    <scope>NUCLEOTIDE SEQUENCE</scope>
    <source>
        <strain evidence="2">BE261</strain>
    </source>
</reference>
<protein>
    <submittedName>
        <fullName evidence="2">Uncharacterized protein</fullName>
    </submittedName>
</protein>
<accession>A0AAW8N6L7</accession>
<name>A0AAW8N6L7_PSEOX</name>
<feature type="transmembrane region" description="Helical" evidence="1">
    <location>
        <begin position="43"/>
        <end position="61"/>
    </location>
</feature>
<feature type="transmembrane region" description="Helical" evidence="1">
    <location>
        <begin position="12"/>
        <end position="31"/>
    </location>
</feature>
<feature type="transmembrane region" description="Helical" evidence="1">
    <location>
        <begin position="190"/>
        <end position="209"/>
    </location>
</feature>
<dbReference type="AlphaFoldDB" id="A0AAW8N6L7"/>
<feature type="transmembrane region" description="Helical" evidence="1">
    <location>
        <begin position="317"/>
        <end position="339"/>
    </location>
</feature>
<feature type="transmembrane region" description="Helical" evidence="1">
    <location>
        <begin position="467"/>
        <end position="487"/>
    </location>
</feature>
<evidence type="ECO:0000256" key="1">
    <source>
        <dbReference type="SAM" id="Phobius"/>
    </source>
</evidence>
<dbReference type="EMBL" id="JAVDWN010000001">
    <property type="protein sequence ID" value="MDR7162416.1"/>
    <property type="molecule type" value="Genomic_DNA"/>
</dbReference>
<dbReference type="Proteomes" id="UP001262032">
    <property type="component" value="Unassembled WGS sequence"/>
</dbReference>